<evidence type="ECO:0000256" key="3">
    <source>
        <dbReference type="ARBA" id="ARBA00022837"/>
    </source>
</evidence>
<reference evidence="10" key="1">
    <citation type="submission" date="2022-11" db="EMBL/GenBank/DDBJ databases">
        <title>Chromosome-level genome of Pogonophryne albipinna.</title>
        <authorList>
            <person name="Jo E."/>
        </authorList>
    </citation>
    <scope>NUCLEOTIDE SEQUENCE</scope>
    <source>
        <strain evidence="10">SGF0006</strain>
        <tissue evidence="10">Muscle</tissue>
    </source>
</reference>
<dbReference type="GO" id="GO:0044331">
    <property type="term" value="P:cell-cell adhesion mediated by cadherin"/>
    <property type="evidence" value="ECO:0007669"/>
    <property type="project" value="TreeGrafter"/>
</dbReference>
<keyword evidence="4 7" id="KW-0472">Membrane</keyword>
<dbReference type="PANTHER" id="PTHR24027">
    <property type="entry name" value="CADHERIN-23"/>
    <property type="match status" value="1"/>
</dbReference>
<keyword evidence="3 5" id="KW-0106">Calcium</keyword>
<dbReference type="CDD" id="cd11304">
    <property type="entry name" value="Cadherin_repeat"/>
    <property type="match status" value="3"/>
</dbReference>
<dbReference type="GO" id="GO:0016342">
    <property type="term" value="C:catenin complex"/>
    <property type="evidence" value="ECO:0007669"/>
    <property type="project" value="TreeGrafter"/>
</dbReference>
<feature type="non-terminal residue" evidence="10">
    <location>
        <position position="1"/>
    </location>
</feature>
<feature type="chain" id="PRO_5041980891" description="Cadherin domain-containing protein" evidence="8">
    <location>
        <begin position="27"/>
        <end position="636"/>
    </location>
</feature>
<dbReference type="SMART" id="SM00112">
    <property type="entry name" value="CA"/>
    <property type="match status" value="3"/>
</dbReference>
<evidence type="ECO:0000259" key="9">
    <source>
        <dbReference type="PROSITE" id="PS50268"/>
    </source>
</evidence>
<dbReference type="Gene3D" id="2.60.40.60">
    <property type="entry name" value="Cadherins"/>
    <property type="match status" value="3"/>
</dbReference>
<dbReference type="PANTHER" id="PTHR24027:SF414">
    <property type="entry name" value="CADHERIN-RELATED FAMILY MEMBER 5 ISOFORM X1"/>
    <property type="match status" value="1"/>
</dbReference>
<gene>
    <name evidence="10" type="ORF">JOQ06_002376</name>
</gene>
<feature type="transmembrane region" description="Helical" evidence="7">
    <location>
        <begin position="521"/>
        <end position="544"/>
    </location>
</feature>
<keyword evidence="11" id="KW-1185">Reference proteome</keyword>
<evidence type="ECO:0000256" key="6">
    <source>
        <dbReference type="SAM" id="MobiDB-lite"/>
    </source>
</evidence>
<dbReference type="SUPFAM" id="SSF49313">
    <property type="entry name" value="Cadherin-like"/>
    <property type="match status" value="3"/>
</dbReference>
<dbReference type="Proteomes" id="UP001219934">
    <property type="component" value="Unassembled WGS sequence"/>
</dbReference>
<dbReference type="PRINTS" id="PR00205">
    <property type="entry name" value="CADHERIN"/>
</dbReference>
<dbReference type="GO" id="GO:0005509">
    <property type="term" value="F:calcium ion binding"/>
    <property type="evidence" value="ECO:0007669"/>
    <property type="project" value="UniProtKB-UniRule"/>
</dbReference>
<evidence type="ECO:0000313" key="10">
    <source>
        <dbReference type="EMBL" id="KAJ4937745.1"/>
    </source>
</evidence>
<feature type="signal peptide" evidence="8">
    <location>
        <begin position="1"/>
        <end position="26"/>
    </location>
</feature>
<feature type="compositionally biased region" description="Low complexity" evidence="6">
    <location>
        <begin position="467"/>
        <end position="503"/>
    </location>
</feature>
<accession>A0AAD6B5P3</accession>
<dbReference type="InterPro" id="IPR015919">
    <property type="entry name" value="Cadherin-like_sf"/>
</dbReference>
<evidence type="ECO:0000256" key="8">
    <source>
        <dbReference type="SAM" id="SignalP"/>
    </source>
</evidence>
<dbReference type="AlphaFoldDB" id="A0AAD6B5P3"/>
<dbReference type="GO" id="GO:0034332">
    <property type="term" value="P:adherens junction organization"/>
    <property type="evidence" value="ECO:0007669"/>
    <property type="project" value="TreeGrafter"/>
</dbReference>
<keyword evidence="2" id="KW-0677">Repeat</keyword>
<dbReference type="GO" id="GO:0016477">
    <property type="term" value="P:cell migration"/>
    <property type="evidence" value="ECO:0007669"/>
    <property type="project" value="TreeGrafter"/>
</dbReference>
<organism evidence="10 11">
    <name type="scientific">Pogonophryne albipinna</name>
    <dbReference type="NCBI Taxonomy" id="1090488"/>
    <lineage>
        <taxon>Eukaryota</taxon>
        <taxon>Metazoa</taxon>
        <taxon>Chordata</taxon>
        <taxon>Craniata</taxon>
        <taxon>Vertebrata</taxon>
        <taxon>Euteleostomi</taxon>
        <taxon>Actinopterygii</taxon>
        <taxon>Neopterygii</taxon>
        <taxon>Teleostei</taxon>
        <taxon>Neoteleostei</taxon>
        <taxon>Acanthomorphata</taxon>
        <taxon>Eupercaria</taxon>
        <taxon>Perciformes</taxon>
        <taxon>Notothenioidei</taxon>
        <taxon>Pogonophryne</taxon>
    </lineage>
</organism>
<evidence type="ECO:0000256" key="5">
    <source>
        <dbReference type="PROSITE-ProRule" id="PRU00043"/>
    </source>
</evidence>
<feature type="domain" description="Cadherin" evidence="9">
    <location>
        <begin position="268"/>
        <end position="349"/>
    </location>
</feature>
<dbReference type="InterPro" id="IPR039808">
    <property type="entry name" value="Cadherin"/>
</dbReference>
<dbReference type="GO" id="GO:0000902">
    <property type="term" value="P:cell morphogenesis"/>
    <property type="evidence" value="ECO:0007669"/>
    <property type="project" value="TreeGrafter"/>
</dbReference>
<keyword evidence="7" id="KW-0812">Transmembrane</keyword>
<dbReference type="GO" id="GO:0016339">
    <property type="term" value="P:calcium-dependent cell-cell adhesion via plasma membrane cell adhesion molecules"/>
    <property type="evidence" value="ECO:0007669"/>
    <property type="project" value="TreeGrafter"/>
</dbReference>
<evidence type="ECO:0000256" key="2">
    <source>
        <dbReference type="ARBA" id="ARBA00022737"/>
    </source>
</evidence>
<dbReference type="GO" id="GO:0008013">
    <property type="term" value="F:beta-catenin binding"/>
    <property type="evidence" value="ECO:0007669"/>
    <property type="project" value="TreeGrafter"/>
</dbReference>
<comment type="subcellular location">
    <subcellularLocation>
        <location evidence="1">Membrane</location>
    </subcellularLocation>
</comment>
<feature type="domain" description="Cadherin" evidence="9">
    <location>
        <begin position="29"/>
        <end position="124"/>
    </location>
</feature>
<dbReference type="GO" id="GO:0005912">
    <property type="term" value="C:adherens junction"/>
    <property type="evidence" value="ECO:0007669"/>
    <property type="project" value="TreeGrafter"/>
</dbReference>
<evidence type="ECO:0000256" key="7">
    <source>
        <dbReference type="SAM" id="Phobius"/>
    </source>
</evidence>
<dbReference type="Pfam" id="PF00028">
    <property type="entry name" value="Cadherin"/>
    <property type="match status" value="1"/>
</dbReference>
<evidence type="ECO:0000256" key="1">
    <source>
        <dbReference type="ARBA" id="ARBA00004370"/>
    </source>
</evidence>
<feature type="domain" description="Cadherin" evidence="9">
    <location>
        <begin position="125"/>
        <end position="228"/>
    </location>
</feature>
<dbReference type="GO" id="GO:0007156">
    <property type="term" value="P:homophilic cell adhesion via plasma membrane adhesion molecules"/>
    <property type="evidence" value="ECO:0007669"/>
    <property type="project" value="InterPro"/>
</dbReference>
<comment type="caution">
    <text evidence="10">The sequence shown here is derived from an EMBL/GenBank/DDBJ whole genome shotgun (WGS) entry which is preliminary data.</text>
</comment>
<feature type="region of interest" description="Disordered" evidence="6">
    <location>
        <begin position="467"/>
        <end position="507"/>
    </location>
</feature>
<protein>
    <recommendedName>
        <fullName evidence="9">Cadherin domain-containing protein</fullName>
    </recommendedName>
</protein>
<dbReference type="EMBL" id="JAPTMU010000009">
    <property type="protein sequence ID" value="KAJ4937745.1"/>
    <property type="molecule type" value="Genomic_DNA"/>
</dbReference>
<dbReference type="PROSITE" id="PS50268">
    <property type="entry name" value="CADHERIN_2"/>
    <property type="match status" value="3"/>
</dbReference>
<name>A0AAD6B5P3_9TELE</name>
<keyword evidence="7" id="KW-1133">Transmembrane helix</keyword>
<evidence type="ECO:0000256" key="4">
    <source>
        <dbReference type="ARBA" id="ARBA00023136"/>
    </source>
</evidence>
<proteinExistence type="predicted"/>
<dbReference type="GO" id="GO:0007043">
    <property type="term" value="P:cell-cell junction assembly"/>
    <property type="evidence" value="ECO:0007669"/>
    <property type="project" value="TreeGrafter"/>
</dbReference>
<dbReference type="InterPro" id="IPR002126">
    <property type="entry name" value="Cadherin-like_dom"/>
</dbReference>
<evidence type="ECO:0000313" key="11">
    <source>
        <dbReference type="Proteomes" id="UP001219934"/>
    </source>
</evidence>
<keyword evidence="8" id="KW-0732">Signal</keyword>
<sequence length="636" mass="67870">MDGTHFRLRTSSSFLLLLISLHTSTAQICSTPTSVNIAENNEVGVVVATINLELGVTVDFTADGNPDNTFRIVGNTMEAAKVLDFEDKQVHVVSIICTETATASKLELPIVVTVENLNDNAPVFEQNPYHATLNELSPSGTTVGRFAATDLDGGPLYYTLMPESSGFALKAPTNPDLLVVTPVDFDKVKSVQLILTVQDAPLTAANRFITTTTIMVSIVDVDNRPPWFQPCSRYEVGGAVVCQSHGYTSRVVLNEQEAGVLSLDPGPLYAIDGDLGLNEEITYSFLGGDGGGLFQINPSSGNISMLKPVDVLGTISLTVLAAQSTNLFQSSSTSLSIRVQVKSLHPPQLQRTQYRGVVSAVGSMAIDPENKDQPLRFLATDQDYNATGGINPHITYSVKGSSDFSVIDGYLFMTKDLPEGTLSLQVVAVDSTNEESDTAQLSVQVTSGLTTTSLPDSTTDRLTTALQETTEETTSTPNPTTDSRLSPSVSDPTSSDTLPTESTAHPPTVIVPGGGFGAVDMAALGASLGVLLFVCLVVIVVLAVRVRRGKADWRKIAEASLFQTGAKGSEGGHPPSVALNVLRDDTSEAGSDKTDNEKEVKPILTKERRLDEGYKSVWFKEDIDPDAKEEVVIIPD</sequence>
<dbReference type="GO" id="GO:0045296">
    <property type="term" value="F:cadherin binding"/>
    <property type="evidence" value="ECO:0007669"/>
    <property type="project" value="TreeGrafter"/>
</dbReference>